<keyword evidence="3" id="KW-1185">Reference proteome</keyword>
<sequence length="125" mass="14827">MDFLFLILLLTINFFTFFLIDRKVIAKLIANVLFFVVLIFYSKYFNEFKEILGLKMEKKHYFIMMVFSFSILGIVYIVYYFNQLNSHINNEILGKPLPFSLSKKLISIVLIFAVSLMQIVLFLKN</sequence>
<comment type="caution">
    <text evidence="2">The sequence shown here is derived from an EMBL/GenBank/DDBJ whole genome shotgun (WGS) entry which is preliminary data.</text>
</comment>
<dbReference type="RefSeq" id="WP_379811316.1">
    <property type="nucleotide sequence ID" value="NZ_JBHUPC010000012.1"/>
</dbReference>
<evidence type="ECO:0000313" key="3">
    <source>
        <dbReference type="Proteomes" id="UP001597534"/>
    </source>
</evidence>
<keyword evidence="1" id="KW-0472">Membrane</keyword>
<keyword evidence="1" id="KW-0812">Transmembrane</keyword>
<name>A0ABW5YMS5_9FLAO</name>
<dbReference type="Proteomes" id="UP001597534">
    <property type="component" value="Unassembled WGS sequence"/>
</dbReference>
<dbReference type="EMBL" id="JBHUPC010000012">
    <property type="protein sequence ID" value="MFD2891714.1"/>
    <property type="molecule type" value="Genomic_DNA"/>
</dbReference>
<reference evidence="3" key="1">
    <citation type="journal article" date="2019" name="Int. J. Syst. Evol. Microbiol.">
        <title>The Global Catalogue of Microorganisms (GCM) 10K type strain sequencing project: providing services to taxonomists for standard genome sequencing and annotation.</title>
        <authorList>
            <consortium name="The Broad Institute Genomics Platform"/>
            <consortium name="The Broad Institute Genome Sequencing Center for Infectious Disease"/>
            <person name="Wu L."/>
            <person name="Ma J."/>
        </authorList>
    </citation>
    <scope>NUCLEOTIDE SEQUENCE [LARGE SCALE GENOMIC DNA]</scope>
    <source>
        <strain evidence="3">KCTC 22671</strain>
    </source>
</reference>
<feature type="transmembrane region" description="Helical" evidence="1">
    <location>
        <begin position="24"/>
        <end position="41"/>
    </location>
</feature>
<evidence type="ECO:0000313" key="2">
    <source>
        <dbReference type="EMBL" id="MFD2891714.1"/>
    </source>
</evidence>
<accession>A0ABW5YMS5</accession>
<evidence type="ECO:0000256" key="1">
    <source>
        <dbReference type="SAM" id="Phobius"/>
    </source>
</evidence>
<proteinExistence type="predicted"/>
<feature type="transmembrane region" description="Helical" evidence="1">
    <location>
        <begin position="61"/>
        <end position="81"/>
    </location>
</feature>
<keyword evidence="1" id="KW-1133">Transmembrane helix</keyword>
<organism evidence="2 3">
    <name type="scientific">Flavobacterium chuncheonense</name>
    <dbReference type="NCBI Taxonomy" id="2026653"/>
    <lineage>
        <taxon>Bacteria</taxon>
        <taxon>Pseudomonadati</taxon>
        <taxon>Bacteroidota</taxon>
        <taxon>Flavobacteriia</taxon>
        <taxon>Flavobacteriales</taxon>
        <taxon>Flavobacteriaceae</taxon>
        <taxon>Flavobacterium</taxon>
    </lineage>
</organism>
<gene>
    <name evidence="2" type="ORF">ACFS5J_06790</name>
</gene>
<feature type="transmembrane region" description="Helical" evidence="1">
    <location>
        <begin position="105"/>
        <end position="123"/>
    </location>
</feature>
<protein>
    <submittedName>
        <fullName evidence="2">Uncharacterized protein</fullName>
    </submittedName>
</protein>